<proteinExistence type="predicted"/>
<protein>
    <submittedName>
        <fullName evidence="5">Transcriptional regulator</fullName>
    </submittedName>
</protein>
<organism evidence="5 6">
    <name type="scientific">Virgibacillus indicus</name>
    <dbReference type="NCBI Taxonomy" id="2024554"/>
    <lineage>
        <taxon>Bacteria</taxon>
        <taxon>Bacillati</taxon>
        <taxon>Bacillota</taxon>
        <taxon>Bacilli</taxon>
        <taxon>Bacillales</taxon>
        <taxon>Bacillaceae</taxon>
        <taxon>Virgibacillus</taxon>
    </lineage>
</organism>
<reference evidence="5 6" key="1">
    <citation type="submission" date="2017-08" db="EMBL/GenBank/DDBJ databases">
        <title>Virgibacillus indicus sp. nov. and Virgibacillus profoundi sp. nov, two moderately halophilic bacteria isolated from marine sediment by using the Microfluidic Streak Plate.</title>
        <authorList>
            <person name="Xu B."/>
            <person name="Hu B."/>
            <person name="Wang J."/>
            <person name="Zhu Y."/>
            <person name="Huang L."/>
            <person name="Du W."/>
            <person name="Huang Y."/>
        </authorList>
    </citation>
    <scope>NUCLEOTIDE SEQUENCE [LARGE SCALE GENOMIC DNA]</scope>
    <source>
        <strain evidence="5 6">IO3-P2-C2</strain>
    </source>
</reference>
<dbReference type="PROSITE" id="PS51000">
    <property type="entry name" value="HTH_DEOR_2"/>
    <property type="match status" value="1"/>
</dbReference>
<dbReference type="Gene3D" id="3.30.70.2050">
    <property type="match status" value="1"/>
</dbReference>
<dbReference type="PROSITE" id="PS00894">
    <property type="entry name" value="HTH_DEOR_1"/>
    <property type="match status" value="1"/>
</dbReference>
<dbReference type="Gene3D" id="1.10.10.10">
    <property type="entry name" value="Winged helix-like DNA-binding domain superfamily/Winged helix DNA-binding domain"/>
    <property type="match status" value="1"/>
</dbReference>
<dbReference type="InterPro" id="IPR008719">
    <property type="entry name" value="N2O_reductase_NosL"/>
</dbReference>
<dbReference type="Pfam" id="PF08220">
    <property type="entry name" value="HTH_DeoR"/>
    <property type="match status" value="1"/>
</dbReference>
<evidence type="ECO:0000256" key="2">
    <source>
        <dbReference type="ARBA" id="ARBA00023125"/>
    </source>
</evidence>
<accession>A0A265NBZ9</accession>
<dbReference type="AlphaFoldDB" id="A0A265NBZ9"/>
<dbReference type="OrthoDB" id="9797223at2"/>
<evidence type="ECO:0000313" key="6">
    <source>
        <dbReference type="Proteomes" id="UP000216498"/>
    </source>
</evidence>
<gene>
    <name evidence="5" type="ORF">CIL03_06435</name>
</gene>
<dbReference type="InterPro" id="IPR036388">
    <property type="entry name" value="WH-like_DNA-bd_sf"/>
</dbReference>
<dbReference type="InterPro" id="IPR018356">
    <property type="entry name" value="Tscrpt_reg_HTH_DeoR_CS"/>
</dbReference>
<sequence>MPPERQNRIRELILERHYLKISELSKEIGVSEMTIHRDLKALLNEGIVIKTFGGVMLANNNTSKNAVSDECIICSRKVNERLTYQLFLPNNIREIACCAHCGLLRTRQLGDKVVQAICSDFLRHTTISAALAWYVMDTSIQLGCCHPQVLTFEWKEHADKFVKGFGGNVYGFNEAMEVIFHKMNGNAHCCSKHNNGGI</sequence>
<evidence type="ECO:0000256" key="3">
    <source>
        <dbReference type="ARBA" id="ARBA00023163"/>
    </source>
</evidence>
<dbReference type="Proteomes" id="UP000216498">
    <property type="component" value="Unassembled WGS sequence"/>
</dbReference>
<dbReference type="SMART" id="SM00420">
    <property type="entry name" value="HTH_DEOR"/>
    <property type="match status" value="1"/>
</dbReference>
<evidence type="ECO:0000256" key="1">
    <source>
        <dbReference type="ARBA" id="ARBA00023015"/>
    </source>
</evidence>
<evidence type="ECO:0000259" key="4">
    <source>
        <dbReference type="PROSITE" id="PS51000"/>
    </source>
</evidence>
<keyword evidence="2" id="KW-0238">DNA-binding</keyword>
<name>A0A265NBZ9_9BACI</name>
<dbReference type="GO" id="GO:0003700">
    <property type="term" value="F:DNA-binding transcription factor activity"/>
    <property type="evidence" value="ECO:0007669"/>
    <property type="project" value="InterPro"/>
</dbReference>
<dbReference type="PANTHER" id="PTHR41247">
    <property type="entry name" value="HTH-TYPE TRANSCRIPTIONAL REPRESSOR YCNK"/>
    <property type="match status" value="1"/>
</dbReference>
<dbReference type="Pfam" id="PF05573">
    <property type="entry name" value="NosL"/>
    <property type="match status" value="1"/>
</dbReference>
<dbReference type="InterPro" id="IPR001034">
    <property type="entry name" value="DeoR_HTH"/>
</dbReference>
<dbReference type="SUPFAM" id="SSF160387">
    <property type="entry name" value="NosL/MerB-like"/>
    <property type="match status" value="1"/>
</dbReference>
<dbReference type="PANTHER" id="PTHR41247:SF1">
    <property type="entry name" value="HTH-TYPE TRANSCRIPTIONAL REPRESSOR YCNK"/>
    <property type="match status" value="1"/>
</dbReference>
<dbReference type="PRINTS" id="PR00037">
    <property type="entry name" value="HTHLACR"/>
</dbReference>
<dbReference type="SUPFAM" id="SSF46785">
    <property type="entry name" value="Winged helix' DNA-binding domain"/>
    <property type="match status" value="1"/>
</dbReference>
<evidence type="ECO:0000313" key="5">
    <source>
        <dbReference type="EMBL" id="OZU89562.1"/>
    </source>
</evidence>
<feature type="domain" description="HTH deoR-type" evidence="4">
    <location>
        <begin position="2"/>
        <end position="57"/>
    </location>
</feature>
<dbReference type="InterPro" id="IPR036390">
    <property type="entry name" value="WH_DNA-bd_sf"/>
</dbReference>
<keyword evidence="6" id="KW-1185">Reference proteome</keyword>
<dbReference type="GO" id="GO:0003677">
    <property type="term" value="F:DNA binding"/>
    <property type="evidence" value="ECO:0007669"/>
    <property type="project" value="UniProtKB-KW"/>
</dbReference>
<comment type="caution">
    <text evidence="5">The sequence shown here is derived from an EMBL/GenBank/DDBJ whole genome shotgun (WGS) entry which is preliminary data.</text>
</comment>
<keyword evidence="3" id="KW-0804">Transcription</keyword>
<dbReference type="EMBL" id="NPMS01000002">
    <property type="protein sequence ID" value="OZU89562.1"/>
    <property type="molecule type" value="Genomic_DNA"/>
</dbReference>
<keyword evidence="1" id="KW-0805">Transcription regulation</keyword>